<name>A0ABS7PJU0_9SPHN</name>
<gene>
    <name evidence="1" type="ORF">K7G82_04420</name>
</gene>
<accession>A0ABS7PJU0</accession>
<evidence type="ECO:0000313" key="2">
    <source>
        <dbReference type="Proteomes" id="UP000706039"/>
    </source>
</evidence>
<dbReference type="RefSeq" id="WP_222988636.1">
    <property type="nucleotide sequence ID" value="NZ_JAINVV010000003.1"/>
</dbReference>
<evidence type="ECO:0000313" key="1">
    <source>
        <dbReference type="EMBL" id="MBY8821523.1"/>
    </source>
</evidence>
<proteinExistence type="predicted"/>
<dbReference type="Proteomes" id="UP000706039">
    <property type="component" value="Unassembled WGS sequence"/>
</dbReference>
<sequence length="99" mass="10905">MSFSTLEWTVIRLAAAPREARSARIGAFHRMLRHIAPLLRAPAPLADPRLEALRVLAAALHRRRPATAEDMAEFLAAGWGEGDAARVVRAVDQVSARER</sequence>
<keyword evidence="2" id="KW-1185">Reference proteome</keyword>
<dbReference type="InterPro" id="IPR029032">
    <property type="entry name" value="AhpD-like"/>
</dbReference>
<organism evidence="1 2">
    <name type="scientific">Sphingomonas colocasiae</name>
    <dbReference type="NCBI Taxonomy" id="1848973"/>
    <lineage>
        <taxon>Bacteria</taxon>
        <taxon>Pseudomonadati</taxon>
        <taxon>Pseudomonadota</taxon>
        <taxon>Alphaproteobacteria</taxon>
        <taxon>Sphingomonadales</taxon>
        <taxon>Sphingomonadaceae</taxon>
        <taxon>Sphingomonas</taxon>
    </lineage>
</organism>
<dbReference type="SUPFAM" id="SSF69118">
    <property type="entry name" value="AhpD-like"/>
    <property type="match status" value="1"/>
</dbReference>
<dbReference type="EMBL" id="JAINVV010000003">
    <property type="protein sequence ID" value="MBY8821523.1"/>
    <property type="molecule type" value="Genomic_DNA"/>
</dbReference>
<comment type="caution">
    <text evidence="1">The sequence shown here is derived from an EMBL/GenBank/DDBJ whole genome shotgun (WGS) entry which is preliminary data.</text>
</comment>
<protein>
    <submittedName>
        <fullName evidence="1">Uncharacterized protein</fullName>
    </submittedName>
</protein>
<reference evidence="1 2" key="1">
    <citation type="submission" date="2021-08" db="EMBL/GenBank/DDBJ databases">
        <authorList>
            <person name="Tuo L."/>
        </authorList>
    </citation>
    <scope>NUCLEOTIDE SEQUENCE [LARGE SCALE GENOMIC DNA]</scope>
    <source>
        <strain evidence="1 2">JCM 31229</strain>
    </source>
</reference>